<gene>
    <name evidence="3" type="ORF">Pth03_67420</name>
</gene>
<dbReference type="Proteomes" id="UP000605992">
    <property type="component" value="Unassembled WGS sequence"/>
</dbReference>
<dbReference type="Gene3D" id="3.40.50.720">
    <property type="entry name" value="NAD(P)-binding Rossmann-like Domain"/>
    <property type="match status" value="1"/>
</dbReference>
<sequence>MILVTGGLGFIGSHTCRALLDMGERCVAAGRSAREVPGFLTPGSSTTGDRLVTERLDCTDLESVLEVGKRHEITGIVHLAAAAMGGRSPLDELQANTQALFTILRAAREWGVTRMVVASTIGVYGGVTPAGGVYREDMPLPIGSAHTIPAHKKSAEIVANAVSAQAGMQVVSARIGAVWGPLARPVSPFFGTPQLVHSAVNGTAIPGPLYAEDATDMCYAADCGRALALLQTAPTLSHLTYNVGGGRSVGNREVAEAIGRAVPGTDVRGVLREGRGPYAPEADAHLDITRLRADTGFEPVYGLDRGIAGYVAWLTAGNPR</sequence>
<comment type="caution">
    <text evidence="3">The sequence shown here is derived from an EMBL/GenBank/DDBJ whole genome shotgun (WGS) entry which is preliminary data.</text>
</comment>
<dbReference type="AlphaFoldDB" id="A0A8J3Y047"/>
<reference evidence="3" key="1">
    <citation type="submission" date="2021-01" db="EMBL/GenBank/DDBJ databases">
        <title>Whole genome shotgun sequence of Planotetraspora thailandica NBRC 104271.</title>
        <authorList>
            <person name="Komaki H."/>
            <person name="Tamura T."/>
        </authorList>
    </citation>
    <scope>NUCLEOTIDE SEQUENCE</scope>
    <source>
        <strain evidence="3">NBRC 104271</strain>
    </source>
</reference>
<dbReference type="InterPro" id="IPR001509">
    <property type="entry name" value="Epimerase_deHydtase"/>
</dbReference>
<evidence type="ECO:0000313" key="3">
    <source>
        <dbReference type="EMBL" id="GII58353.1"/>
    </source>
</evidence>
<comment type="similarity">
    <text evidence="1">Belongs to the NAD(P)-dependent epimerase/dehydratase family.</text>
</comment>
<dbReference type="InterPro" id="IPR036291">
    <property type="entry name" value="NAD(P)-bd_dom_sf"/>
</dbReference>
<accession>A0A8J3Y047</accession>
<name>A0A8J3Y047_9ACTN</name>
<evidence type="ECO:0000259" key="2">
    <source>
        <dbReference type="Pfam" id="PF01370"/>
    </source>
</evidence>
<protein>
    <submittedName>
        <fullName evidence="3">NAD-dependent epimerase</fullName>
    </submittedName>
</protein>
<dbReference type="SUPFAM" id="SSF51735">
    <property type="entry name" value="NAD(P)-binding Rossmann-fold domains"/>
    <property type="match status" value="1"/>
</dbReference>
<keyword evidence="4" id="KW-1185">Reference proteome</keyword>
<dbReference type="RefSeq" id="WP_203948450.1">
    <property type="nucleotide sequence ID" value="NZ_BOOR01000063.1"/>
</dbReference>
<organism evidence="3 4">
    <name type="scientific">Planotetraspora thailandica</name>
    <dbReference type="NCBI Taxonomy" id="487172"/>
    <lineage>
        <taxon>Bacteria</taxon>
        <taxon>Bacillati</taxon>
        <taxon>Actinomycetota</taxon>
        <taxon>Actinomycetes</taxon>
        <taxon>Streptosporangiales</taxon>
        <taxon>Streptosporangiaceae</taxon>
        <taxon>Planotetraspora</taxon>
    </lineage>
</organism>
<dbReference type="Pfam" id="PF01370">
    <property type="entry name" value="Epimerase"/>
    <property type="match status" value="1"/>
</dbReference>
<dbReference type="EMBL" id="BOOR01000063">
    <property type="protein sequence ID" value="GII58353.1"/>
    <property type="molecule type" value="Genomic_DNA"/>
</dbReference>
<dbReference type="PANTHER" id="PTHR43000">
    <property type="entry name" value="DTDP-D-GLUCOSE 4,6-DEHYDRATASE-RELATED"/>
    <property type="match status" value="1"/>
</dbReference>
<evidence type="ECO:0000313" key="4">
    <source>
        <dbReference type="Proteomes" id="UP000605992"/>
    </source>
</evidence>
<proteinExistence type="inferred from homology"/>
<feature type="domain" description="NAD-dependent epimerase/dehydratase" evidence="2">
    <location>
        <begin position="2"/>
        <end position="244"/>
    </location>
</feature>
<evidence type="ECO:0000256" key="1">
    <source>
        <dbReference type="ARBA" id="ARBA00007637"/>
    </source>
</evidence>